<gene>
    <name evidence="2" type="primary">SIX4.3</name>
</gene>
<reference evidence="2" key="1">
    <citation type="submission" date="2016-05" db="EMBL/GenBank/DDBJ databases">
        <authorList>
            <person name="Lavstsen T."/>
            <person name="Jespersen J.S."/>
        </authorList>
    </citation>
    <scope>NUCLEOTIDE SEQUENCE</scope>
    <source>
        <tissue evidence="2">Brain</tissue>
    </source>
</reference>
<organism evidence="2">
    <name type="scientific">Nothobranchius korthausae</name>
    <dbReference type="NCBI Taxonomy" id="1143690"/>
    <lineage>
        <taxon>Eukaryota</taxon>
        <taxon>Metazoa</taxon>
        <taxon>Chordata</taxon>
        <taxon>Craniata</taxon>
        <taxon>Vertebrata</taxon>
        <taxon>Euteleostomi</taxon>
        <taxon>Actinopterygii</taxon>
        <taxon>Neopterygii</taxon>
        <taxon>Teleostei</taxon>
        <taxon>Neoteleostei</taxon>
        <taxon>Acanthomorphata</taxon>
        <taxon>Ovalentaria</taxon>
        <taxon>Atherinomorphae</taxon>
        <taxon>Cyprinodontiformes</taxon>
        <taxon>Nothobranchiidae</taxon>
        <taxon>Nothobranchius</taxon>
    </lineage>
</organism>
<evidence type="ECO:0000256" key="1">
    <source>
        <dbReference type="SAM" id="MobiDB-lite"/>
    </source>
</evidence>
<keyword evidence="2" id="KW-0238">DNA-binding</keyword>
<dbReference type="EMBL" id="HAEB01017194">
    <property type="protein sequence ID" value="SBQ63721.1"/>
    <property type="molecule type" value="Transcribed_RNA"/>
</dbReference>
<proteinExistence type="predicted"/>
<keyword evidence="2" id="KW-0371">Homeobox</keyword>
<protein>
    <submittedName>
        <fullName evidence="2">Sine oculis homeobox homolog 4.3</fullName>
    </submittedName>
</protein>
<name>A0A1A8FY66_9TELE</name>
<dbReference type="AlphaFoldDB" id="A0A1A8FY66"/>
<reference evidence="2" key="2">
    <citation type="submission" date="2016-06" db="EMBL/GenBank/DDBJ databases">
        <title>The genome of a short-lived fish provides insights into sex chromosome evolution and the genetic control of aging.</title>
        <authorList>
            <person name="Reichwald K."/>
            <person name="Felder M."/>
            <person name="Petzold A."/>
            <person name="Koch P."/>
            <person name="Groth M."/>
            <person name="Platzer M."/>
        </authorList>
    </citation>
    <scope>NUCLEOTIDE SEQUENCE</scope>
    <source>
        <tissue evidence="2">Brain</tissue>
    </source>
</reference>
<feature type="non-terminal residue" evidence="2">
    <location>
        <position position="1"/>
    </location>
</feature>
<sequence>NLSPEFHPLISNVLCSRDSGHLQPCSWHLSRVRTVGHLHDAEHPHSREHAHPQSHLQQHGAKHPTVP</sequence>
<feature type="non-terminal residue" evidence="2">
    <location>
        <position position="67"/>
    </location>
</feature>
<dbReference type="GO" id="GO:0003677">
    <property type="term" value="F:DNA binding"/>
    <property type="evidence" value="ECO:0007669"/>
    <property type="project" value="UniProtKB-KW"/>
</dbReference>
<accession>A0A1A8FY66</accession>
<evidence type="ECO:0000313" key="2">
    <source>
        <dbReference type="EMBL" id="SBQ63721.1"/>
    </source>
</evidence>
<feature type="compositionally biased region" description="Basic and acidic residues" evidence="1">
    <location>
        <begin position="38"/>
        <end position="51"/>
    </location>
</feature>
<feature type="region of interest" description="Disordered" evidence="1">
    <location>
        <begin position="38"/>
        <end position="67"/>
    </location>
</feature>